<sequence length="133" mass="15491">MLESKSKFQRVMIIDDNPMDLYITARLITKHNFGEKIDQYQSAIKALEFLQEKQCDLHGLPQVIFLDIFMPKMTGFEFMAEYDKLSSGFKKQCRVYMVSSSIDPNDIKRANEDLNVVAFHVKSITKEFLDNIL</sequence>
<keyword evidence="4" id="KW-1185">Reference proteome</keyword>
<dbReference type="SUPFAM" id="SSF52172">
    <property type="entry name" value="CheY-like"/>
    <property type="match status" value="1"/>
</dbReference>
<dbReference type="SMART" id="SM00448">
    <property type="entry name" value="REC"/>
    <property type="match status" value="1"/>
</dbReference>
<keyword evidence="1" id="KW-0597">Phosphoprotein</keyword>
<dbReference type="InterPro" id="IPR001789">
    <property type="entry name" value="Sig_transdc_resp-reg_receiver"/>
</dbReference>
<dbReference type="Gene3D" id="3.40.50.2300">
    <property type="match status" value="1"/>
</dbReference>
<dbReference type="AlphaFoldDB" id="A0A1M6BWF9"/>
<dbReference type="PROSITE" id="PS50110">
    <property type="entry name" value="RESPONSE_REGULATORY"/>
    <property type="match status" value="1"/>
</dbReference>
<protein>
    <submittedName>
        <fullName evidence="3">Response regulator receiver domain-containing protein</fullName>
    </submittedName>
</protein>
<dbReference type="RefSeq" id="WP_072763091.1">
    <property type="nucleotide sequence ID" value="NZ_FQYX01000003.1"/>
</dbReference>
<dbReference type="OrthoDB" id="673128at2"/>
<dbReference type="EMBL" id="FQYX01000003">
    <property type="protein sequence ID" value="SHI53090.1"/>
    <property type="molecule type" value="Genomic_DNA"/>
</dbReference>
<dbReference type="STRING" id="558155.SAMN04487911_1033"/>
<proteinExistence type="predicted"/>
<dbReference type="InterPro" id="IPR011006">
    <property type="entry name" value="CheY-like_superfamily"/>
</dbReference>
<gene>
    <name evidence="3" type="ORF">SAMN04487911_1033</name>
</gene>
<dbReference type="GO" id="GO:0000160">
    <property type="term" value="P:phosphorelay signal transduction system"/>
    <property type="evidence" value="ECO:0007669"/>
    <property type="project" value="InterPro"/>
</dbReference>
<evidence type="ECO:0000313" key="3">
    <source>
        <dbReference type="EMBL" id="SHI53090.1"/>
    </source>
</evidence>
<feature type="modified residue" description="4-aspartylphosphate" evidence="1">
    <location>
        <position position="67"/>
    </location>
</feature>
<dbReference type="InterPro" id="IPR052893">
    <property type="entry name" value="TCS_response_regulator"/>
</dbReference>
<dbReference type="Proteomes" id="UP000184231">
    <property type="component" value="Unassembled WGS sequence"/>
</dbReference>
<reference evidence="3 4" key="1">
    <citation type="submission" date="2016-11" db="EMBL/GenBank/DDBJ databases">
        <authorList>
            <person name="Jaros S."/>
            <person name="Januszkiewicz K."/>
            <person name="Wedrychowicz H."/>
        </authorList>
    </citation>
    <scope>NUCLEOTIDE SEQUENCE [LARGE SCALE GENOMIC DNA]</scope>
    <source>
        <strain evidence="3 4">CGMCC 1.8863</strain>
    </source>
</reference>
<evidence type="ECO:0000259" key="2">
    <source>
        <dbReference type="PROSITE" id="PS50110"/>
    </source>
</evidence>
<accession>A0A1M6BWF9</accession>
<organism evidence="3 4">
    <name type="scientific">Arenibacter nanhaiticus</name>
    <dbReference type="NCBI Taxonomy" id="558155"/>
    <lineage>
        <taxon>Bacteria</taxon>
        <taxon>Pseudomonadati</taxon>
        <taxon>Bacteroidota</taxon>
        <taxon>Flavobacteriia</taxon>
        <taxon>Flavobacteriales</taxon>
        <taxon>Flavobacteriaceae</taxon>
        <taxon>Arenibacter</taxon>
    </lineage>
</organism>
<dbReference type="PANTHER" id="PTHR44520">
    <property type="entry name" value="RESPONSE REGULATOR RCP1-RELATED"/>
    <property type="match status" value="1"/>
</dbReference>
<dbReference type="Pfam" id="PF00072">
    <property type="entry name" value="Response_reg"/>
    <property type="match status" value="1"/>
</dbReference>
<evidence type="ECO:0000256" key="1">
    <source>
        <dbReference type="PROSITE-ProRule" id="PRU00169"/>
    </source>
</evidence>
<dbReference type="PANTHER" id="PTHR44520:SF2">
    <property type="entry name" value="RESPONSE REGULATOR RCP1"/>
    <property type="match status" value="1"/>
</dbReference>
<feature type="domain" description="Response regulatory" evidence="2">
    <location>
        <begin position="10"/>
        <end position="133"/>
    </location>
</feature>
<evidence type="ECO:0000313" key="4">
    <source>
        <dbReference type="Proteomes" id="UP000184231"/>
    </source>
</evidence>
<name>A0A1M6BWF9_9FLAO</name>